<accession>A0A8J2T9C7</accession>
<evidence type="ECO:0000256" key="1">
    <source>
        <dbReference type="SAM" id="MobiDB-lite"/>
    </source>
</evidence>
<reference evidence="5" key="1">
    <citation type="journal article" date="2013" name="Genome Announc.">
        <title>Genome sequence of the food spoilage yeast Zygosaccharomyces bailii CLIB 213(T).</title>
        <authorList>
            <person name="Galeote V."/>
            <person name="Bigey F."/>
            <person name="Devillers H."/>
            <person name="Neuveglise C."/>
            <person name="Dequin S."/>
        </authorList>
    </citation>
    <scope>NUCLEOTIDE SEQUENCE [LARGE SCALE GENOMIC DNA]</scope>
    <source>
        <strain evidence="5">CLIB 213 / ATCC 58445 / CBS 680 / CCRC 21525 / NBRC 1098 / NCYC 1416 / NRRL Y-2227</strain>
    </source>
</reference>
<dbReference type="InterPro" id="IPR025124">
    <property type="entry name" value="Gag1-like_clamp"/>
</dbReference>
<dbReference type="InterPro" id="IPR053969">
    <property type="entry name" value="Lock_Gag1-like"/>
</dbReference>
<dbReference type="InterPro" id="IPR053274">
    <property type="entry name" value="Fluconazole_resistance"/>
</dbReference>
<dbReference type="AlphaFoldDB" id="A0A8J2T9C7"/>
<evidence type="ECO:0000259" key="2">
    <source>
        <dbReference type="Pfam" id="PF13259"/>
    </source>
</evidence>
<protein>
    <submittedName>
        <fullName evidence="4">ZYBA0S11-02102g1_1</fullName>
    </submittedName>
</protein>
<dbReference type="OrthoDB" id="5576875at2759"/>
<evidence type="ECO:0000313" key="5">
    <source>
        <dbReference type="Proteomes" id="UP000019375"/>
    </source>
</evidence>
<proteinExistence type="predicted"/>
<feature type="region of interest" description="Disordered" evidence="1">
    <location>
        <begin position="34"/>
        <end position="84"/>
    </location>
</feature>
<evidence type="ECO:0000313" key="4">
    <source>
        <dbReference type="EMBL" id="CDF91404.1"/>
    </source>
</evidence>
<feature type="domain" description="Gag1-like clamp" evidence="2">
    <location>
        <begin position="111"/>
        <end position="187"/>
    </location>
</feature>
<dbReference type="Pfam" id="PF22991">
    <property type="entry name" value="Lock_Gag1-like"/>
    <property type="match status" value="1"/>
</dbReference>
<dbReference type="EMBL" id="HG316464">
    <property type="protein sequence ID" value="CDF91404.1"/>
    <property type="molecule type" value="Genomic_DNA"/>
</dbReference>
<organism evidence="4 5">
    <name type="scientific">Zygosaccharomyces bailii (strain CLIB 213 / ATCC 58445 / CBS 680 / BCRC 21525 / NBRC 1098 / NCYC 1416 / NRRL Y-2227)</name>
    <dbReference type="NCBI Taxonomy" id="1333698"/>
    <lineage>
        <taxon>Eukaryota</taxon>
        <taxon>Fungi</taxon>
        <taxon>Dikarya</taxon>
        <taxon>Ascomycota</taxon>
        <taxon>Saccharomycotina</taxon>
        <taxon>Saccharomycetes</taxon>
        <taxon>Saccharomycetales</taxon>
        <taxon>Saccharomycetaceae</taxon>
        <taxon>Zygosaccharomyces</taxon>
    </lineage>
</organism>
<keyword evidence="5" id="KW-1185">Reference proteome</keyword>
<dbReference type="PANTHER" id="PTHR28065">
    <property type="entry name" value="FREQUENIN"/>
    <property type="match status" value="1"/>
</dbReference>
<dbReference type="Proteomes" id="UP000019375">
    <property type="component" value="Unassembled WGS sequence"/>
</dbReference>
<dbReference type="PANTHER" id="PTHR28065:SF1">
    <property type="entry name" value="DUF4050 DOMAIN-CONTAINING PROTEIN"/>
    <property type="match status" value="1"/>
</dbReference>
<dbReference type="Pfam" id="PF13259">
    <property type="entry name" value="clamp_Gag1-like"/>
    <property type="match status" value="1"/>
</dbReference>
<feature type="domain" description="Gag1-like lock" evidence="3">
    <location>
        <begin position="12"/>
        <end position="45"/>
    </location>
</feature>
<name>A0A8J2T9C7_ZYGB2</name>
<evidence type="ECO:0000259" key="3">
    <source>
        <dbReference type="Pfam" id="PF22991"/>
    </source>
</evidence>
<gene>
    <name evidence="4" type="ORF">BN860_02102g</name>
</gene>
<sequence>MSNAPRKGFKGTLHRWKEVMRKITHETLNKMDEKNYDEDGIDGLFQGEERRSEESVTLAGASSETRLTTETEDDVTEGTKVSNTKDKEQEHLAFEQCDYVGECSRLRREVGEPFHHGELIWLRRREMWNQTAKLNTIQDSQRRRNKFAEIPKQYYVRIYKKLSIEGKPLKEPLNLQDALKVVNAGWTEIRKCENAYGF</sequence>